<dbReference type="SUPFAM" id="SSF52047">
    <property type="entry name" value="RNI-like"/>
    <property type="match status" value="1"/>
</dbReference>
<dbReference type="Gene3D" id="3.80.10.10">
    <property type="entry name" value="Ribonuclease Inhibitor"/>
    <property type="match status" value="1"/>
</dbReference>
<proteinExistence type="predicted"/>
<protein>
    <submittedName>
        <fullName evidence="1">Uncharacterized protein</fullName>
    </submittedName>
</protein>
<gene>
    <name evidence="1" type="ORF">BCR35DRAFT_324701</name>
</gene>
<organism evidence="1 2">
    <name type="scientific">Leucosporidium creatinivorum</name>
    <dbReference type="NCBI Taxonomy" id="106004"/>
    <lineage>
        <taxon>Eukaryota</taxon>
        <taxon>Fungi</taxon>
        <taxon>Dikarya</taxon>
        <taxon>Basidiomycota</taxon>
        <taxon>Pucciniomycotina</taxon>
        <taxon>Microbotryomycetes</taxon>
        <taxon>Leucosporidiales</taxon>
        <taxon>Leucosporidium</taxon>
    </lineage>
</organism>
<reference evidence="1 2" key="1">
    <citation type="submission" date="2016-07" db="EMBL/GenBank/DDBJ databases">
        <title>Pervasive Adenine N6-methylation of Active Genes in Fungi.</title>
        <authorList>
            <consortium name="DOE Joint Genome Institute"/>
            <person name="Mondo S.J."/>
            <person name="Dannebaum R.O."/>
            <person name="Kuo R.C."/>
            <person name="Labutti K."/>
            <person name="Haridas S."/>
            <person name="Kuo A."/>
            <person name="Salamov A."/>
            <person name="Ahrendt S.R."/>
            <person name="Lipzen A."/>
            <person name="Sullivan W."/>
            <person name="Andreopoulos W.B."/>
            <person name="Clum A."/>
            <person name="Lindquist E."/>
            <person name="Daum C."/>
            <person name="Ramamoorthy G.K."/>
            <person name="Gryganskyi A."/>
            <person name="Culley D."/>
            <person name="Magnuson J.K."/>
            <person name="James T.Y."/>
            <person name="O'Malley M.A."/>
            <person name="Stajich J.E."/>
            <person name="Spatafora J.W."/>
            <person name="Visel A."/>
            <person name="Grigoriev I.V."/>
        </authorList>
    </citation>
    <scope>NUCLEOTIDE SEQUENCE [LARGE SCALE GENOMIC DNA]</scope>
    <source>
        <strain evidence="1 2">62-1032</strain>
    </source>
</reference>
<sequence>MPVPSFLPTELIAEIFVKLMKTETLRQRDLRTLAHLCLVSKRFLPFARQELYRAISLKIVEPSPEEYYYCHSYRIPQAKPSRDSLLLAATLKASPEIADLVGTLLLDLADRAGGEGAQIVKEVLTACPRITEVEIARFSHDEGEGGDSFAAALSLGKNIRIVHTAGVSAHPHGTLMSVLFDFDLQELHLVNQHFGDAVTFPFPSFQLRSYTHLYQDDRGFQPILSASHQSLRTLHIFSTGEAFDLTPFRNLMTLQYECHMHEGATSQDIISTLSTLPPSLASLSLHSVYWSRHEPAEEELAHNAELGARRVLHSLPDSLRYLNLRNFLLSPDYILDFIASPTACPNLRRLIVPTTLADEDAKELPRFEAEMQAERRKTYDVPWMKAYSDEEVARAERYIAEQEQDEFGFGLEGEARKACDARGIRMISGAE</sequence>
<dbReference type="InParanoid" id="A0A1Y2FN13"/>
<dbReference type="EMBL" id="MCGR01000016">
    <property type="protein sequence ID" value="ORY85381.1"/>
    <property type="molecule type" value="Genomic_DNA"/>
</dbReference>
<evidence type="ECO:0000313" key="1">
    <source>
        <dbReference type="EMBL" id="ORY85381.1"/>
    </source>
</evidence>
<accession>A0A1Y2FN13</accession>
<evidence type="ECO:0000313" key="2">
    <source>
        <dbReference type="Proteomes" id="UP000193467"/>
    </source>
</evidence>
<dbReference type="InterPro" id="IPR032675">
    <property type="entry name" value="LRR_dom_sf"/>
</dbReference>
<keyword evidence="2" id="KW-1185">Reference proteome</keyword>
<dbReference type="AlphaFoldDB" id="A0A1Y2FN13"/>
<dbReference type="Proteomes" id="UP000193467">
    <property type="component" value="Unassembled WGS sequence"/>
</dbReference>
<comment type="caution">
    <text evidence="1">The sequence shown here is derived from an EMBL/GenBank/DDBJ whole genome shotgun (WGS) entry which is preliminary data.</text>
</comment>
<name>A0A1Y2FN13_9BASI</name>
<dbReference type="OrthoDB" id="2540892at2759"/>